<proteinExistence type="predicted"/>
<sequence length="278" mass="30316">MAKKRLDYYSEIYNASDLKTKDLMGLDVDLTEKDQPYTGVVKVVLAGRSLGNGMYSPNEESWLMDDLAADEYIARVVRIMPFLRNFAAAAYGKEMTLLGGGSFGRLDRISESPTAKTYLFNLIRSELLPGPNLNQARIEHRMINVDANRVLILGGITTGNAPALEVELFDARSGTIKVVGKMALFRRDFLLTRLPSGKILVSGGIGNLAHEAPGDLVSTVEVFDPVTEKYFVAGQLHEARVGHSAIVLPEGAIFLGGRVPDEGGQQMESKTVEAVLNQ</sequence>
<dbReference type="Gene3D" id="2.130.10.80">
    <property type="entry name" value="Galactose oxidase/kelch, beta-propeller"/>
    <property type="match status" value="2"/>
</dbReference>
<dbReference type="Proteomes" id="UP000664277">
    <property type="component" value="Unassembled WGS sequence"/>
</dbReference>
<comment type="caution">
    <text evidence="1">The sequence shown here is derived from an EMBL/GenBank/DDBJ whole genome shotgun (WGS) entry which is preliminary data.</text>
</comment>
<dbReference type="SUPFAM" id="SSF117281">
    <property type="entry name" value="Kelch motif"/>
    <property type="match status" value="1"/>
</dbReference>
<dbReference type="EMBL" id="JAFLCK010000004">
    <property type="protein sequence ID" value="MBN8659676.1"/>
    <property type="molecule type" value="Genomic_DNA"/>
</dbReference>
<accession>A0A8J7TL76</accession>
<evidence type="ECO:0000313" key="2">
    <source>
        <dbReference type="Proteomes" id="UP000664277"/>
    </source>
</evidence>
<gene>
    <name evidence="1" type="ORF">J0M35_04895</name>
</gene>
<protein>
    <submittedName>
        <fullName evidence="1">Uncharacterized protein</fullName>
    </submittedName>
</protein>
<dbReference type="InterPro" id="IPR015915">
    <property type="entry name" value="Kelch-typ_b-propeller"/>
</dbReference>
<dbReference type="InterPro" id="IPR037293">
    <property type="entry name" value="Gal_Oxidase_central_sf"/>
</dbReference>
<reference evidence="1" key="1">
    <citation type="submission" date="2021-02" db="EMBL/GenBank/DDBJ databases">
        <title>Genome-Resolved Metagenomics of a Microbial Community Performing Photosynthetic Biological Nutrient Removal.</title>
        <authorList>
            <person name="Mcdaniel E.A."/>
        </authorList>
    </citation>
    <scope>NUCLEOTIDE SEQUENCE</scope>
    <source>
        <strain evidence="1">UWPOB_OBS1</strain>
    </source>
</reference>
<evidence type="ECO:0000313" key="1">
    <source>
        <dbReference type="EMBL" id="MBN8659676.1"/>
    </source>
</evidence>
<dbReference type="AlphaFoldDB" id="A0A8J7TL76"/>
<name>A0A8J7TL76_9BACT</name>
<organism evidence="1 2">
    <name type="scientific">Candidatus Obscuribacter phosphatis</name>
    <dbReference type="NCBI Taxonomy" id="1906157"/>
    <lineage>
        <taxon>Bacteria</taxon>
        <taxon>Bacillati</taxon>
        <taxon>Candidatus Melainabacteria</taxon>
        <taxon>Candidatus Obscuribacterales</taxon>
        <taxon>Candidatus Obscuribacteraceae</taxon>
        <taxon>Candidatus Obscuribacter</taxon>
    </lineage>
</organism>